<reference evidence="1" key="2">
    <citation type="submission" date="2014-07" db="EMBL/GenBank/DDBJ databases">
        <authorList>
            <person name="Hull J."/>
        </authorList>
    </citation>
    <scope>NUCLEOTIDE SEQUENCE</scope>
</reference>
<accession>A0A0A9ZCZ6</accession>
<dbReference type="EMBL" id="GBHO01001275">
    <property type="protein sequence ID" value="JAG42329.1"/>
    <property type="molecule type" value="Transcribed_RNA"/>
</dbReference>
<name>A0A0A9ZCZ6_LYGHE</name>
<protein>
    <submittedName>
        <fullName evidence="1">Ribonuclease H</fullName>
    </submittedName>
</protein>
<reference evidence="1" key="1">
    <citation type="journal article" date="2014" name="PLoS ONE">
        <title>Transcriptome-Based Identification of ABC Transporters in the Western Tarnished Plant Bug Lygus hesperus.</title>
        <authorList>
            <person name="Hull J.J."/>
            <person name="Chaney K."/>
            <person name="Geib S.M."/>
            <person name="Fabrick J.A."/>
            <person name="Brent C.S."/>
            <person name="Walsh D."/>
            <person name="Lavine L.C."/>
        </authorList>
    </citation>
    <scope>NUCLEOTIDE SEQUENCE</scope>
</reference>
<evidence type="ECO:0000313" key="1">
    <source>
        <dbReference type="EMBL" id="JAG42329.1"/>
    </source>
</evidence>
<organism evidence="1">
    <name type="scientific">Lygus hesperus</name>
    <name type="common">Western plant bug</name>
    <dbReference type="NCBI Taxonomy" id="30085"/>
    <lineage>
        <taxon>Eukaryota</taxon>
        <taxon>Metazoa</taxon>
        <taxon>Ecdysozoa</taxon>
        <taxon>Arthropoda</taxon>
        <taxon>Hexapoda</taxon>
        <taxon>Insecta</taxon>
        <taxon>Pterygota</taxon>
        <taxon>Neoptera</taxon>
        <taxon>Paraneoptera</taxon>
        <taxon>Hemiptera</taxon>
        <taxon>Heteroptera</taxon>
        <taxon>Panheteroptera</taxon>
        <taxon>Cimicomorpha</taxon>
        <taxon>Miridae</taxon>
        <taxon>Mirini</taxon>
        <taxon>Lygus</taxon>
    </lineage>
</organism>
<feature type="non-terminal residue" evidence="1">
    <location>
        <position position="178"/>
    </location>
</feature>
<dbReference type="AlphaFoldDB" id="A0A0A9ZCZ6"/>
<gene>
    <name evidence="1" type="primary">rnhA_13</name>
    <name evidence="1" type="ORF">CM83_9277</name>
</gene>
<sequence length="178" mass="20667">MLRHGALSFFCEFNSEFWVKAHVGLRPNEQVDRWAKEGADNGPPLNSLIMAEDLIPYINQKHKEKWKARFVGSTNALFYKRIQPNPLKVPWFYKKGIEKRLVRTISRLRVNCGICDSFLNRINQRETAQCRNCGTPSGSLEHIMFMECPDHDGLRTVFFSAILVKTDLEYCQILSTRD</sequence>
<proteinExistence type="predicted"/>